<name>A0ABD0LI97_9CAEN</name>
<protein>
    <submittedName>
        <fullName evidence="1">Uncharacterized protein</fullName>
    </submittedName>
</protein>
<dbReference type="AlphaFoldDB" id="A0ABD0LI97"/>
<feature type="non-terminal residue" evidence="1">
    <location>
        <position position="1"/>
    </location>
</feature>
<keyword evidence="2" id="KW-1185">Reference proteome</keyword>
<evidence type="ECO:0000313" key="2">
    <source>
        <dbReference type="Proteomes" id="UP001519460"/>
    </source>
</evidence>
<dbReference type="Proteomes" id="UP001519460">
    <property type="component" value="Unassembled WGS sequence"/>
</dbReference>
<dbReference type="EMBL" id="JACVVK020000046">
    <property type="protein sequence ID" value="KAK7499150.1"/>
    <property type="molecule type" value="Genomic_DNA"/>
</dbReference>
<gene>
    <name evidence="1" type="ORF">BaRGS_00009697</name>
</gene>
<feature type="non-terminal residue" evidence="1">
    <location>
        <position position="86"/>
    </location>
</feature>
<evidence type="ECO:0000313" key="1">
    <source>
        <dbReference type="EMBL" id="KAK7499150.1"/>
    </source>
</evidence>
<accession>A0ABD0LI97</accession>
<proteinExistence type="predicted"/>
<reference evidence="1 2" key="1">
    <citation type="journal article" date="2023" name="Sci. Data">
        <title>Genome assembly of the Korean intertidal mud-creeper Batillaria attramentaria.</title>
        <authorList>
            <person name="Patra A.K."/>
            <person name="Ho P.T."/>
            <person name="Jun S."/>
            <person name="Lee S.J."/>
            <person name="Kim Y."/>
            <person name="Won Y.J."/>
        </authorList>
    </citation>
    <scope>NUCLEOTIDE SEQUENCE [LARGE SCALE GENOMIC DNA]</scope>
    <source>
        <strain evidence="1">Wonlab-2016</strain>
    </source>
</reference>
<organism evidence="1 2">
    <name type="scientific">Batillaria attramentaria</name>
    <dbReference type="NCBI Taxonomy" id="370345"/>
    <lineage>
        <taxon>Eukaryota</taxon>
        <taxon>Metazoa</taxon>
        <taxon>Spiralia</taxon>
        <taxon>Lophotrochozoa</taxon>
        <taxon>Mollusca</taxon>
        <taxon>Gastropoda</taxon>
        <taxon>Caenogastropoda</taxon>
        <taxon>Sorbeoconcha</taxon>
        <taxon>Cerithioidea</taxon>
        <taxon>Batillariidae</taxon>
        <taxon>Batillaria</taxon>
    </lineage>
</organism>
<comment type="caution">
    <text evidence="1">The sequence shown here is derived from an EMBL/GenBank/DDBJ whole genome shotgun (WGS) entry which is preliminary data.</text>
</comment>
<sequence>APRTERDTEFLLRDGRVALWTQSMCTNMKTEKDTARPSLRARRVDAQDANERAAGFSSSVADLTTQGPLQSSALAWKPCFPRSSRV</sequence>